<dbReference type="GO" id="GO:0008233">
    <property type="term" value="F:peptidase activity"/>
    <property type="evidence" value="ECO:0007669"/>
    <property type="project" value="UniProtKB-KW"/>
</dbReference>
<keyword evidence="2" id="KW-0378">Hydrolase</keyword>
<reference evidence="2 3" key="1">
    <citation type="submission" date="2016-10" db="EMBL/GenBank/DDBJ databases">
        <authorList>
            <person name="de Groot N.N."/>
        </authorList>
    </citation>
    <scope>NUCLEOTIDE SEQUENCE [LARGE SCALE GENOMIC DNA]</scope>
    <source>
        <strain evidence="2">1</strain>
    </source>
</reference>
<dbReference type="InterPro" id="IPR002725">
    <property type="entry name" value="YgjP-like_metallopeptidase"/>
</dbReference>
<gene>
    <name evidence="2" type="ORF">NSMM_480063</name>
</gene>
<organism evidence="2 3">
    <name type="scientific">Nitrosomonas mobilis</name>
    <dbReference type="NCBI Taxonomy" id="51642"/>
    <lineage>
        <taxon>Bacteria</taxon>
        <taxon>Pseudomonadati</taxon>
        <taxon>Pseudomonadota</taxon>
        <taxon>Betaproteobacteria</taxon>
        <taxon>Nitrosomonadales</taxon>
        <taxon>Nitrosomonadaceae</taxon>
        <taxon>Nitrosomonas</taxon>
    </lineage>
</organism>
<sequence length="259" mass="29038">MTTVREGADRVELVLPDGRIIDYAIQISLKSRSLRLKLSARDGMVVVVPPNLDRQKLLALVAAKADWIGKRIAGFDAVRHLITTESAARPQAFDLAALAESWRVEYKPTRSRTVGARVDQPGRIVVAGAVDDVDACHAALRRWLASHATMTLSPWLANLAEPAGLRYTDVVIKNQRTRWGSCSTTGRISLNCKLLFLPRDLVQYVIWHELCHLLELNHSKRFWMHLRHFEPAADSLRGRMRDAGKAVPTWAQRGVGLVR</sequence>
<dbReference type="PANTHER" id="PTHR30399">
    <property type="entry name" value="UNCHARACTERIZED PROTEIN YGJP"/>
    <property type="match status" value="1"/>
</dbReference>
<name>A0A1G5SHM9_9PROT</name>
<evidence type="ECO:0000313" key="3">
    <source>
        <dbReference type="Proteomes" id="UP000198729"/>
    </source>
</evidence>
<protein>
    <submittedName>
        <fullName evidence="2">Putative zinc protease</fullName>
    </submittedName>
</protein>
<proteinExistence type="predicted"/>
<dbReference type="InterPro" id="IPR053136">
    <property type="entry name" value="UTP_pyrophosphatase-like"/>
</dbReference>
<evidence type="ECO:0000259" key="1">
    <source>
        <dbReference type="Pfam" id="PF01863"/>
    </source>
</evidence>
<dbReference type="RefSeq" id="WP_218121064.1">
    <property type="nucleotide sequence ID" value="NZ_FMWO01000056.1"/>
</dbReference>
<dbReference type="Pfam" id="PF01863">
    <property type="entry name" value="YgjP-like"/>
    <property type="match status" value="1"/>
</dbReference>
<keyword evidence="2" id="KW-0645">Protease</keyword>
<feature type="domain" description="YgjP-like metallopeptidase" evidence="1">
    <location>
        <begin position="32"/>
        <end position="241"/>
    </location>
</feature>
<dbReference type="AlphaFoldDB" id="A0A1G5SHM9"/>
<dbReference type="EMBL" id="FMWO01000056">
    <property type="protein sequence ID" value="SCZ86061.1"/>
    <property type="molecule type" value="Genomic_DNA"/>
</dbReference>
<dbReference type="PANTHER" id="PTHR30399:SF1">
    <property type="entry name" value="UTP PYROPHOSPHATASE"/>
    <property type="match status" value="1"/>
</dbReference>
<accession>A0A1G5SHM9</accession>
<dbReference type="Proteomes" id="UP000198729">
    <property type="component" value="Unassembled WGS sequence"/>
</dbReference>
<dbReference type="Gene3D" id="3.30.2010.10">
    <property type="entry name" value="Metalloproteases ('zincins'), catalytic domain"/>
    <property type="match status" value="1"/>
</dbReference>
<keyword evidence="3" id="KW-1185">Reference proteome</keyword>
<evidence type="ECO:0000313" key="2">
    <source>
        <dbReference type="EMBL" id="SCZ86061.1"/>
    </source>
</evidence>
<dbReference type="GO" id="GO:0006508">
    <property type="term" value="P:proteolysis"/>
    <property type="evidence" value="ECO:0007669"/>
    <property type="project" value="UniProtKB-KW"/>
</dbReference>
<dbReference type="CDD" id="cd07344">
    <property type="entry name" value="M48_yhfN_like"/>
    <property type="match status" value="1"/>
</dbReference>
<dbReference type="STRING" id="51642.NSMM_480063"/>